<name>A0A1X7H5X8_TRICW</name>
<keyword evidence="1" id="KW-0472">Membrane</keyword>
<accession>A0A1X7H5X8</accession>
<keyword evidence="1" id="KW-1133">Transmembrane helix</keyword>
<protein>
    <recommendedName>
        <fullName evidence="4">Transmembrane protein</fullName>
    </recommendedName>
</protein>
<dbReference type="OrthoDB" id="9002313at2"/>
<keyword evidence="3" id="KW-1185">Reference proteome</keyword>
<sequence>MAWRQNRWVRRWIATILVWAVPVIIVAVHEIRVEMAYNVEDRDRALTTWVFTDSQRAAGAPARCRGTPEEARTAGCPADVLSANAPRHRAAIEEFRVRRNTLIGYLWHAFVGYWVVPAAFIFAVGLLVAGVRRALRRPPSPPKRPLPH</sequence>
<keyword evidence="1" id="KW-0812">Transmembrane</keyword>
<reference evidence="3" key="1">
    <citation type="submission" date="2017-04" db="EMBL/GenBank/DDBJ databases">
        <authorList>
            <person name="Varghese N."/>
            <person name="Submissions S."/>
        </authorList>
    </citation>
    <scope>NUCLEOTIDE SEQUENCE [LARGE SCALE GENOMIC DNA]</scope>
    <source>
        <strain evidence="3">Ballard 720</strain>
    </source>
</reference>
<evidence type="ECO:0008006" key="4">
    <source>
        <dbReference type="Google" id="ProtNLM"/>
    </source>
</evidence>
<dbReference type="GeneID" id="95548219"/>
<feature type="transmembrane region" description="Helical" evidence="1">
    <location>
        <begin position="105"/>
        <end position="129"/>
    </location>
</feature>
<dbReference type="AlphaFoldDB" id="A0A1X7H5X8"/>
<dbReference type="RefSeq" id="WP_085230443.1">
    <property type="nucleotide sequence ID" value="NZ_BSQD01000019.1"/>
</dbReference>
<gene>
    <name evidence="2" type="ORF">SAMN06295900_12129</name>
</gene>
<evidence type="ECO:0000256" key="1">
    <source>
        <dbReference type="SAM" id="Phobius"/>
    </source>
</evidence>
<evidence type="ECO:0000313" key="3">
    <source>
        <dbReference type="Proteomes" id="UP000192911"/>
    </source>
</evidence>
<organism evidence="2 3">
    <name type="scientific">Trinickia caryophylli</name>
    <name type="common">Paraburkholderia caryophylli</name>
    <dbReference type="NCBI Taxonomy" id="28094"/>
    <lineage>
        <taxon>Bacteria</taxon>
        <taxon>Pseudomonadati</taxon>
        <taxon>Pseudomonadota</taxon>
        <taxon>Betaproteobacteria</taxon>
        <taxon>Burkholderiales</taxon>
        <taxon>Burkholderiaceae</taxon>
        <taxon>Trinickia</taxon>
    </lineage>
</organism>
<proteinExistence type="predicted"/>
<feature type="transmembrane region" description="Helical" evidence="1">
    <location>
        <begin position="12"/>
        <end position="31"/>
    </location>
</feature>
<dbReference type="Proteomes" id="UP000192911">
    <property type="component" value="Unassembled WGS sequence"/>
</dbReference>
<dbReference type="EMBL" id="FXAH01000021">
    <property type="protein sequence ID" value="SMF79459.1"/>
    <property type="molecule type" value="Genomic_DNA"/>
</dbReference>
<evidence type="ECO:0000313" key="2">
    <source>
        <dbReference type="EMBL" id="SMF79459.1"/>
    </source>
</evidence>